<dbReference type="InterPro" id="IPR002195">
    <property type="entry name" value="Dihydroorotase_CS"/>
</dbReference>
<dbReference type="GO" id="GO:0006145">
    <property type="term" value="P:purine nucleobase catabolic process"/>
    <property type="evidence" value="ECO:0007669"/>
    <property type="project" value="TreeGrafter"/>
</dbReference>
<sequence length="444" mass="48082">MPLDLKLTGGVLVRPEGAFAADIGIADGRIAEIGDLSGRESSEEIDATGLHVFPGVIDTQVHFREPGMEHKEDLQTGSNAAIAGGACAVLEMPNTSPPTTTAEALRLKLDRADGRMYCDYGFFIGASSENVGELRELEQLPGVPGIKIFMGSSTGSLLVPTDELLQKVLGSGVRPCPVHAEDHHRLEELKARSTSEKTVFDHPTLRDSECARLATDRLIRAARNAQRPVHILHVSTRDELPLIRGAKAEGVPVTAEVTPQHLWFAAPDCYATLGTHAQMNPPIRSREHRDALREALKAGLFDVLGSDHAPHTLEEKALPYPQSPSGMPGVQTLLPAVLTLAVREKLLSLEVASAMLSARPASLYGLKDRGRIEIGWKADLAIVSLREAQVASADRMKSKCGWTPFEGEELVGWPQWVVLSGRVQAHHGEVIGVPRGRPVSFDWK</sequence>
<dbReference type="PANTHER" id="PTHR43668">
    <property type="entry name" value="ALLANTOINASE"/>
    <property type="match status" value="1"/>
</dbReference>
<dbReference type="CDD" id="cd01318">
    <property type="entry name" value="DHOase_IIb"/>
    <property type="match status" value="1"/>
</dbReference>
<reference evidence="9" key="1">
    <citation type="journal article" name="DNA Res.">
        <title>The physiological potential of anammox bacteria as revealed by their core genome structure.</title>
        <authorList>
            <person name="Okubo T."/>
            <person name="Toyoda A."/>
            <person name="Fukuhara K."/>
            <person name="Uchiyama I."/>
            <person name="Harigaya Y."/>
            <person name="Kuroiwa M."/>
            <person name="Suzuki T."/>
            <person name="Murakami Y."/>
            <person name="Suwa Y."/>
            <person name="Takami H."/>
        </authorList>
    </citation>
    <scope>NUCLEOTIDE SEQUENCE</scope>
    <source>
        <strain evidence="9">317325-2</strain>
    </source>
</reference>
<keyword evidence="4" id="KW-0479">Metal-binding</keyword>
<comment type="function">
    <text evidence="2">Catalyzes the reversible cyclization of carbamoyl aspartate to dihydroorotate.</text>
</comment>
<dbReference type="InterPro" id="IPR024403">
    <property type="entry name" value="DHOase_cat"/>
</dbReference>
<dbReference type="PANTHER" id="PTHR43668:SF4">
    <property type="entry name" value="ALLANTOINASE"/>
    <property type="match status" value="1"/>
</dbReference>
<evidence type="ECO:0000259" key="8">
    <source>
        <dbReference type="Pfam" id="PF12890"/>
    </source>
</evidence>
<dbReference type="NCBIfam" id="NF006559">
    <property type="entry name" value="PRK09060.1"/>
    <property type="match status" value="1"/>
</dbReference>
<dbReference type="Gene3D" id="3.20.20.140">
    <property type="entry name" value="Metal-dependent hydrolases"/>
    <property type="match status" value="1"/>
</dbReference>
<evidence type="ECO:0000256" key="2">
    <source>
        <dbReference type="ARBA" id="ARBA00002368"/>
    </source>
</evidence>
<feature type="domain" description="Amidohydrolase-related" evidence="7">
    <location>
        <begin position="251"/>
        <end position="402"/>
    </location>
</feature>
<name>A0A809RC88_9BACT</name>
<evidence type="ECO:0000256" key="3">
    <source>
        <dbReference type="ARBA" id="ARBA00010286"/>
    </source>
</evidence>
<comment type="cofactor">
    <cofactor evidence="1">
        <name>Zn(2+)</name>
        <dbReference type="ChEBI" id="CHEBI:29105"/>
    </cofactor>
</comment>
<evidence type="ECO:0000256" key="6">
    <source>
        <dbReference type="ARBA" id="ARBA00022975"/>
    </source>
</evidence>
<dbReference type="GO" id="GO:0004038">
    <property type="term" value="F:allantoinase activity"/>
    <property type="evidence" value="ECO:0007669"/>
    <property type="project" value="TreeGrafter"/>
</dbReference>
<dbReference type="EMBL" id="AP021858">
    <property type="protein sequence ID" value="BBO24258.1"/>
    <property type="molecule type" value="Genomic_DNA"/>
</dbReference>
<evidence type="ECO:0000313" key="10">
    <source>
        <dbReference type="Proteomes" id="UP000662873"/>
    </source>
</evidence>
<feature type="domain" description="Dihydroorotase catalytic" evidence="8">
    <location>
        <begin position="52"/>
        <end position="103"/>
    </location>
</feature>
<dbReference type="GO" id="GO:0005737">
    <property type="term" value="C:cytoplasm"/>
    <property type="evidence" value="ECO:0007669"/>
    <property type="project" value="TreeGrafter"/>
</dbReference>
<evidence type="ECO:0000259" key="7">
    <source>
        <dbReference type="Pfam" id="PF01979"/>
    </source>
</evidence>
<dbReference type="KEGG" id="npy:NPRO_18530"/>
<organism evidence="9 10">
    <name type="scientific">Candidatus Nitrosymbiomonas proteolyticus</name>
    <dbReference type="NCBI Taxonomy" id="2608984"/>
    <lineage>
        <taxon>Bacteria</taxon>
        <taxon>Bacillati</taxon>
        <taxon>Armatimonadota</taxon>
        <taxon>Armatimonadota incertae sedis</taxon>
        <taxon>Candidatus Nitrosymbiomonas</taxon>
    </lineage>
</organism>
<dbReference type="InterPro" id="IPR050138">
    <property type="entry name" value="DHOase/Allantoinase_Hydrolase"/>
</dbReference>
<dbReference type="GO" id="GO:0046872">
    <property type="term" value="F:metal ion binding"/>
    <property type="evidence" value="ECO:0007669"/>
    <property type="project" value="UniProtKB-KW"/>
</dbReference>
<dbReference type="PROSITE" id="PS00483">
    <property type="entry name" value="DIHYDROOROTASE_2"/>
    <property type="match status" value="1"/>
</dbReference>
<gene>
    <name evidence="9" type="ORF">NPRO_18530</name>
</gene>
<evidence type="ECO:0000256" key="1">
    <source>
        <dbReference type="ARBA" id="ARBA00001947"/>
    </source>
</evidence>
<dbReference type="InterPro" id="IPR032466">
    <property type="entry name" value="Metal_Hydrolase"/>
</dbReference>
<keyword evidence="5" id="KW-0378">Hydrolase</keyword>
<evidence type="ECO:0000256" key="4">
    <source>
        <dbReference type="ARBA" id="ARBA00022723"/>
    </source>
</evidence>
<dbReference type="SUPFAM" id="SSF51338">
    <property type="entry name" value="Composite domain of metallo-dependent hydrolases"/>
    <property type="match status" value="1"/>
</dbReference>
<dbReference type="InterPro" id="IPR011059">
    <property type="entry name" value="Metal-dep_hydrolase_composite"/>
</dbReference>
<evidence type="ECO:0000256" key="5">
    <source>
        <dbReference type="ARBA" id="ARBA00022801"/>
    </source>
</evidence>
<dbReference type="NCBIfam" id="TIGR00857">
    <property type="entry name" value="pyrC_multi"/>
    <property type="match status" value="1"/>
</dbReference>
<accession>A0A809RC88</accession>
<dbReference type="AlphaFoldDB" id="A0A809RC88"/>
<protein>
    <submittedName>
        <fullName evidence="9">Dihydroorotase</fullName>
    </submittedName>
</protein>
<keyword evidence="6" id="KW-0665">Pyrimidine biosynthesis</keyword>
<dbReference type="Proteomes" id="UP000662873">
    <property type="component" value="Chromosome"/>
</dbReference>
<comment type="similarity">
    <text evidence="3">Belongs to the metallo-dependent hydrolases superfamily. DHOase family. Class I DHOase subfamily.</text>
</comment>
<proteinExistence type="inferred from homology"/>
<evidence type="ECO:0000313" key="9">
    <source>
        <dbReference type="EMBL" id="BBO24258.1"/>
    </source>
</evidence>
<dbReference type="Pfam" id="PF12890">
    <property type="entry name" value="DHOase"/>
    <property type="match status" value="1"/>
</dbReference>
<dbReference type="SUPFAM" id="SSF51556">
    <property type="entry name" value="Metallo-dependent hydrolases"/>
    <property type="match status" value="1"/>
</dbReference>
<dbReference type="Pfam" id="PF01979">
    <property type="entry name" value="Amidohydro_1"/>
    <property type="match status" value="1"/>
</dbReference>
<dbReference type="InterPro" id="IPR006680">
    <property type="entry name" value="Amidohydro-rel"/>
</dbReference>